<evidence type="ECO:0000259" key="13">
    <source>
        <dbReference type="Pfam" id="PF20260"/>
    </source>
</evidence>
<dbReference type="SUPFAM" id="SSF75217">
    <property type="entry name" value="alpha/beta knot"/>
    <property type="match status" value="1"/>
</dbReference>
<comment type="caution">
    <text evidence="14">The sequence shown here is derived from an EMBL/GenBank/DDBJ whole genome shotgun (WGS) entry which is preliminary data.</text>
</comment>
<comment type="catalytic activity">
    <reaction evidence="10">
        <text>uridine(1498) in 16S rRNA + S-adenosyl-L-methionine = N(3)-methyluridine(1498) in 16S rRNA + S-adenosyl-L-homocysteine + H(+)</text>
        <dbReference type="Rhea" id="RHEA:42920"/>
        <dbReference type="Rhea" id="RHEA-COMP:10283"/>
        <dbReference type="Rhea" id="RHEA-COMP:10284"/>
        <dbReference type="ChEBI" id="CHEBI:15378"/>
        <dbReference type="ChEBI" id="CHEBI:57856"/>
        <dbReference type="ChEBI" id="CHEBI:59789"/>
        <dbReference type="ChEBI" id="CHEBI:65315"/>
        <dbReference type="ChEBI" id="CHEBI:74502"/>
        <dbReference type="EC" id="2.1.1.193"/>
    </reaction>
</comment>
<dbReference type="InterPro" id="IPR029026">
    <property type="entry name" value="tRNA_m1G_MTases_N"/>
</dbReference>
<dbReference type="InterPro" id="IPR029028">
    <property type="entry name" value="Alpha/beta_knot_MTases"/>
</dbReference>
<dbReference type="EMBL" id="JAPFFK010000007">
    <property type="protein sequence ID" value="KAJ6754869.1"/>
    <property type="molecule type" value="Genomic_DNA"/>
</dbReference>
<keyword evidence="11" id="KW-1133">Transmembrane helix</keyword>
<dbReference type="SUPFAM" id="SSF88697">
    <property type="entry name" value="PUA domain-like"/>
    <property type="match status" value="1"/>
</dbReference>
<comment type="similarity">
    <text evidence="2">Belongs to the RNA methyltransferase RsmE family.</text>
</comment>
<dbReference type="Proteomes" id="UP001151532">
    <property type="component" value="Chromosome 16"/>
</dbReference>
<evidence type="ECO:0000256" key="11">
    <source>
        <dbReference type="SAM" id="Phobius"/>
    </source>
</evidence>
<dbReference type="GO" id="GO:0005737">
    <property type="term" value="C:cytoplasm"/>
    <property type="evidence" value="ECO:0007669"/>
    <property type="project" value="UniProtKB-SubCell"/>
</dbReference>
<gene>
    <name evidence="14" type="ORF">OIU79_027474</name>
</gene>
<evidence type="ECO:0000256" key="5">
    <source>
        <dbReference type="ARBA" id="ARBA00022552"/>
    </source>
</evidence>
<evidence type="ECO:0000256" key="10">
    <source>
        <dbReference type="ARBA" id="ARBA00047944"/>
    </source>
</evidence>
<comment type="function">
    <text evidence="9">Specifically methylates the N3 position of the uracil ring of uridine 1498 (m3U1498) in 16S rRNA. Acts on the fully assembled 30S ribosomal subunit.</text>
</comment>
<comment type="subcellular location">
    <subcellularLocation>
        <location evidence="1">Cytoplasm</location>
    </subcellularLocation>
</comment>
<evidence type="ECO:0000256" key="4">
    <source>
        <dbReference type="ARBA" id="ARBA00022490"/>
    </source>
</evidence>
<accession>A0A9Q0VU67</accession>
<protein>
    <recommendedName>
        <fullName evidence="3">16S rRNA (uracil(1498)-N(3))-methyltransferase</fullName>
        <ecNumber evidence="3">2.1.1.193</ecNumber>
    </recommendedName>
</protein>
<feature type="domain" description="Ribosomal RNA small subunit methyltransferase E PUA-like" evidence="13">
    <location>
        <begin position="129"/>
        <end position="173"/>
    </location>
</feature>
<dbReference type="InterPro" id="IPR006700">
    <property type="entry name" value="RsmE"/>
</dbReference>
<feature type="domain" description="Ribosomal RNA small subunit methyltransferase E methyltransferase" evidence="12">
    <location>
        <begin position="189"/>
        <end position="343"/>
    </location>
</feature>
<reference evidence="14" key="2">
    <citation type="journal article" date="2023" name="Int. J. Mol. Sci.">
        <title>De Novo Assembly and Annotation of 11 Diverse Shrub Willow (Salix) Genomes Reveals Novel Gene Organization in Sex-Linked Regions.</title>
        <authorList>
            <person name="Hyden B."/>
            <person name="Feng K."/>
            <person name="Yates T.B."/>
            <person name="Jawdy S."/>
            <person name="Cereghino C."/>
            <person name="Smart L.B."/>
            <person name="Muchero W."/>
        </authorList>
    </citation>
    <scope>NUCLEOTIDE SEQUENCE</scope>
    <source>
        <tissue evidence="14">Shoot tip</tissue>
    </source>
</reference>
<dbReference type="Gene3D" id="3.40.1280.10">
    <property type="match status" value="1"/>
</dbReference>
<dbReference type="AlphaFoldDB" id="A0A9Q0VU67"/>
<dbReference type="FunFam" id="3.40.1280.10:FF:000018">
    <property type="entry name" value="uncharacterized protein LOC106771328 isoform X2"/>
    <property type="match status" value="1"/>
</dbReference>
<dbReference type="GO" id="GO:0070475">
    <property type="term" value="P:rRNA base methylation"/>
    <property type="evidence" value="ECO:0007669"/>
    <property type="project" value="TreeGrafter"/>
</dbReference>
<keyword evidence="15" id="KW-1185">Reference proteome</keyword>
<evidence type="ECO:0000256" key="2">
    <source>
        <dbReference type="ARBA" id="ARBA00005528"/>
    </source>
</evidence>
<keyword evidence="6 14" id="KW-0489">Methyltransferase</keyword>
<dbReference type="InterPro" id="IPR046887">
    <property type="entry name" value="RsmE_PUA-like"/>
</dbReference>
<dbReference type="NCBIfam" id="TIGR00046">
    <property type="entry name" value="RsmE family RNA methyltransferase"/>
    <property type="match status" value="1"/>
</dbReference>
<dbReference type="GO" id="GO:0070042">
    <property type="term" value="F:rRNA (uridine-N3-)-methyltransferase activity"/>
    <property type="evidence" value="ECO:0007669"/>
    <property type="project" value="TreeGrafter"/>
</dbReference>
<keyword evidence="8" id="KW-0949">S-adenosyl-L-methionine</keyword>
<dbReference type="Pfam" id="PF04452">
    <property type="entry name" value="Methyltrans_RNA"/>
    <property type="match status" value="1"/>
</dbReference>
<keyword evidence="11" id="KW-0472">Membrane</keyword>
<dbReference type="InterPro" id="IPR015947">
    <property type="entry name" value="PUA-like_sf"/>
</dbReference>
<evidence type="ECO:0000256" key="6">
    <source>
        <dbReference type="ARBA" id="ARBA00022603"/>
    </source>
</evidence>
<keyword evidence="5" id="KW-0698">rRNA processing</keyword>
<feature type="transmembrane region" description="Helical" evidence="11">
    <location>
        <begin position="44"/>
        <end position="65"/>
    </location>
</feature>
<dbReference type="OrthoDB" id="3465at2759"/>
<evidence type="ECO:0000313" key="14">
    <source>
        <dbReference type="EMBL" id="KAJ6754869.1"/>
    </source>
</evidence>
<dbReference type="EMBL" id="JAPFFK010000007">
    <property type="protein sequence ID" value="KAJ6754870.1"/>
    <property type="molecule type" value="Genomic_DNA"/>
</dbReference>
<evidence type="ECO:0000256" key="8">
    <source>
        <dbReference type="ARBA" id="ARBA00022691"/>
    </source>
</evidence>
<proteinExistence type="inferred from homology"/>
<organism evidence="14 15">
    <name type="scientific">Salix purpurea</name>
    <name type="common">Purple osier willow</name>
    <dbReference type="NCBI Taxonomy" id="77065"/>
    <lineage>
        <taxon>Eukaryota</taxon>
        <taxon>Viridiplantae</taxon>
        <taxon>Streptophyta</taxon>
        <taxon>Embryophyta</taxon>
        <taxon>Tracheophyta</taxon>
        <taxon>Spermatophyta</taxon>
        <taxon>Magnoliopsida</taxon>
        <taxon>eudicotyledons</taxon>
        <taxon>Gunneridae</taxon>
        <taxon>Pentapetalae</taxon>
        <taxon>rosids</taxon>
        <taxon>fabids</taxon>
        <taxon>Malpighiales</taxon>
        <taxon>Salicaceae</taxon>
        <taxon>Saliceae</taxon>
        <taxon>Salix</taxon>
    </lineage>
</organism>
<evidence type="ECO:0000256" key="3">
    <source>
        <dbReference type="ARBA" id="ARBA00012328"/>
    </source>
</evidence>
<name>A0A9Q0VU67_SALPP</name>
<dbReference type="PANTHER" id="PTHR30027:SF3">
    <property type="entry name" value="16S RRNA (URACIL(1498)-N(3))-METHYLTRANSFERASE"/>
    <property type="match status" value="1"/>
</dbReference>
<keyword evidence="7" id="KW-0808">Transferase</keyword>
<evidence type="ECO:0000256" key="9">
    <source>
        <dbReference type="ARBA" id="ARBA00025699"/>
    </source>
</evidence>
<keyword evidence="4" id="KW-0963">Cytoplasm</keyword>
<evidence type="ECO:0000259" key="12">
    <source>
        <dbReference type="Pfam" id="PF04452"/>
    </source>
</evidence>
<sequence length="350" mass="38468">MTVRQGLSHSSKPILLLRLPNRILLGKCLKQNQRQKNTLRTNTGTLLSVAVFYLSEVAAAAYFLFGQMQALNPIQPRFTKLFNRQLLKPLNLRAFSSSPDDYTNQSRGGLPRFFSEELPASKGGVVRVQGDEFRHMTKVLRLSTNARVELFNGKGSLVEGCIERIDRTGLDFVALEDPTLVPPLSTQWHVFAAFGTLKGDRADWLVEKCTELGAHSVTPLLTERSPSISENRVDRLRRVILAATKQSQRLHEMILNPPAKIVGLLPLLAQSKLSFLAAAGAPPVVSVLTSSRKESSGLMIVGPEGDFTEKEVNMMMKAGASAVGLGPHRLRVETATMALLATLMLWSDSP</sequence>
<dbReference type="EC" id="2.1.1.193" evidence="3"/>
<evidence type="ECO:0000256" key="7">
    <source>
        <dbReference type="ARBA" id="ARBA00022679"/>
    </source>
</evidence>
<reference evidence="14" key="1">
    <citation type="submission" date="2022-11" db="EMBL/GenBank/DDBJ databases">
        <authorList>
            <person name="Hyden B.L."/>
            <person name="Feng K."/>
            <person name="Yates T."/>
            <person name="Jawdy S."/>
            <person name="Smart L.B."/>
            <person name="Muchero W."/>
        </authorList>
    </citation>
    <scope>NUCLEOTIDE SEQUENCE</scope>
    <source>
        <tissue evidence="14">Shoot tip</tissue>
    </source>
</reference>
<keyword evidence="11" id="KW-0812">Transmembrane</keyword>
<dbReference type="CDD" id="cd18084">
    <property type="entry name" value="RsmE-like"/>
    <property type="match status" value="1"/>
</dbReference>
<dbReference type="InterPro" id="IPR046886">
    <property type="entry name" value="RsmE_MTase_dom"/>
</dbReference>
<evidence type="ECO:0000256" key="1">
    <source>
        <dbReference type="ARBA" id="ARBA00004496"/>
    </source>
</evidence>
<evidence type="ECO:0000313" key="15">
    <source>
        <dbReference type="Proteomes" id="UP001151532"/>
    </source>
</evidence>
<dbReference type="PANTHER" id="PTHR30027">
    <property type="entry name" value="RIBOSOMAL RNA SMALL SUBUNIT METHYLTRANSFERASE E"/>
    <property type="match status" value="1"/>
</dbReference>
<dbReference type="Pfam" id="PF20260">
    <property type="entry name" value="PUA_4"/>
    <property type="match status" value="1"/>
</dbReference>